<gene>
    <name evidence="1" type="ORF">VaNZ11_008752</name>
</gene>
<dbReference type="Proteomes" id="UP001165090">
    <property type="component" value="Unassembled WGS sequence"/>
</dbReference>
<sequence>MKVLVTKTLSSLYLDPPRDAPDSEIPELLPSLGSSPCGTVATTTAVWAGADHGRSSMPHLPPPAARLSLCIDFPGYLQALQHPPQIALTLPPVSLRRNAPAMHLSALYPSATESSTDPRVTPPVQYSALPPGFSLGSLAGVTMENGIDNGRGKGGCSDGGKWHGGRYSVRASVDAAAAPTSKPLAAPWVFPPPSETAVSQSQVPVQMDWSFDSDLQRARVQARHAAMDALDEIRYEHMDDSHCSSKDGVAEGHNDRAWGCFTRAGARLCSIGNGRS</sequence>
<evidence type="ECO:0000313" key="1">
    <source>
        <dbReference type="EMBL" id="GLI65262.1"/>
    </source>
</evidence>
<proteinExistence type="predicted"/>
<dbReference type="EMBL" id="BSDZ01000023">
    <property type="protein sequence ID" value="GLI65262.1"/>
    <property type="molecule type" value="Genomic_DNA"/>
</dbReference>
<reference evidence="1 2" key="1">
    <citation type="journal article" date="2023" name="IScience">
        <title>Expanded male sex-determining region conserved during the evolution of homothallism in the green alga Volvox.</title>
        <authorList>
            <person name="Yamamoto K."/>
            <person name="Matsuzaki R."/>
            <person name="Mahakham W."/>
            <person name="Heman W."/>
            <person name="Sekimoto H."/>
            <person name="Kawachi M."/>
            <person name="Minakuchi Y."/>
            <person name="Toyoda A."/>
            <person name="Nozaki H."/>
        </authorList>
    </citation>
    <scope>NUCLEOTIDE SEQUENCE [LARGE SCALE GENOMIC DNA]</scope>
    <source>
        <strain evidence="1 2">NIES-4468</strain>
    </source>
</reference>
<accession>A0ABQ5S5T9</accession>
<keyword evidence="2" id="KW-1185">Reference proteome</keyword>
<protein>
    <submittedName>
        <fullName evidence="1">Uncharacterized protein</fullName>
    </submittedName>
</protein>
<comment type="caution">
    <text evidence="1">The sequence shown here is derived from an EMBL/GenBank/DDBJ whole genome shotgun (WGS) entry which is preliminary data.</text>
</comment>
<name>A0ABQ5S5T9_9CHLO</name>
<organism evidence="1 2">
    <name type="scientific">Volvox africanus</name>
    <dbReference type="NCBI Taxonomy" id="51714"/>
    <lineage>
        <taxon>Eukaryota</taxon>
        <taxon>Viridiplantae</taxon>
        <taxon>Chlorophyta</taxon>
        <taxon>core chlorophytes</taxon>
        <taxon>Chlorophyceae</taxon>
        <taxon>CS clade</taxon>
        <taxon>Chlamydomonadales</taxon>
        <taxon>Volvocaceae</taxon>
        <taxon>Volvox</taxon>
    </lineage>
</organism>
<feature type="non-terminal residue" evidence="1">
    <location>
        <position position="276"/>
    </location>
</feature>
<evidence type="ECO:0000313" key="2">
    <source>
        <dbReference type="Proteomes" id="UP001165090"/>
    </source>
</evidence>